<reference evidence="10 11" key="1">
    <citation type="submission" date="2019-03" db="EMBL/GenBank/DDBJ databases">
        <title>Draft genome of Gammaproteobacteria bacterium LSUCC0057, a member of the SAR92 clade.</title>
        <authorList>
            <person name="Lanclos V.C."/>
            <person name="Doiron C."/>
            <person name="Henson M.W."/>
            <person name="Thrash J.C."/>
        </authorList>
    </citation>
    <scope>NUCLEOTIDE SEQUENCE [LARGE SCALE GENOMIC DNA]</scope>
    <source>
        <strain evidence="10 11">LSUCC0057</strain>
    </source>
</reference>
<keyword evidence="4 8" id="KW-0819">tRNA processing</keyword>
<dbReference type="NCBIfam" id="TIGR02433">
    <property type="entry name" value="lysidine_TilS_C"/>
    <property type="match status" value="1"/>
</dbReference>
<keyword evidence="2 8" id="KW-0963">Cytoplasm</keyword>
<dbReference type="AlphaFoldDB" id="A0A4Y8UES4"/>
<comment type="domain">
    <text evidence="8">The N-terminal region contains the highly conserved SGGXDS motif, predicted to be a P-loop motif involved in ATP binding.</text>
</comment>
<dbReference type="GO" id="GO:0005524">
    <property type="term" value="F:ATP binding"/>
    <property type="evidence" value="ECO:0007669"/>
    <property type="project" value="UniProtKB-UniRule"/>
</dbReference>
<dbReference type="PANTHER" id="PTHR43033:SF1">
    <property type="entry name" value="TRNA(ILE)-LYSIDINE SYNTHASE-RELATED"/>
    <property type="match status" value="1"/>
</dbReference>
<dbReference type="SUPFAM" id="SSF52402">
    <property type="entry name" value="Adenine nucleotide alpha hydrolases-like"/>
    <property type="match status" value="1"/>
</dbReference>
<dbReference type="SMART" id="SM00977">
    <property type="entry name" value="TilS_C"/>
    <property type="match status" value="1"/>
</dbReference>
<keyword evidence="6 8" id="KW-0067">ATP-binding</keyword>
<dbReference type="InterPro" id="IPR012795">
    <property type="entry name" value="tRNA_Ile_lys_synt_N"/>
</dbReference>
<keyword evidence="3 8" id="KW-0436">Ligase</keyword>
<dbReference type="InterPro" id="IPR011063">
    <property type="entry name" value="TilS/TtcA_N"/>
</dbReference>
<dbReference type="Gene3D" id="1.20.59.20">
    <property type="match status" value="1"/>
</dbReference>
<dbReference type="SUPFAM" id="SSF82829">
    <property type="entry name" value="MesJ substrate recognition domain-like"/>
    <property type="match status" value="1"/>
</dbReference>
<feature type="binding site" evidence="8">
    <location>
        <begin position="42"/>
        <end position="47"/>
    </location>
    <ligand>
        <name>ATP</name>
        <dbReference type="ChEBI" id="CHEBI:30616"/>
    </ligand>
</feature>
<accession>A0A4Y8UES4</accession>
<evidence type="ECO:0000256" key="5">
    <source>
        <dbReference type="ARBA" id="ARBA00022741"/>
    </source>
</evidence>
<dbReference type="Gene3D" id="3.40.50.620">
    <property type="entry name" value="HUPs"/>
    <property type="match status" value="1"/>
</dbReference>
<dbReference type="PANTHER" id="PTHR43033">
    <property type="entry name" value="TRNA(ILE)-LYSIDINE SYNTHASE-RELATED"/>
    <property type="match status" value="1"/>
</dbReference>
<proteinExistence type="inferred from homology"/>
<comment type="similarity">
    <text evidence="8">Belongs to the tRNA(Ile)-lysidine synthase family.</text>
</comment>
<dbReference type="EC" id="6.3.4.19" evidence="8"/>
<dbReference type="Pfam" id="PF01171">
    <property type="entry name" value="ATP_bind_3"/>
    <property type="match status" value="1"/>
</dbReference>
<organism evidence="10 11">
    <name type="scientific">Gammaproteobacteria bacterium LSUCC0057</name>
    <dbReference type="NCBI Taxonomy" id="2559237"/>
    <lineage>
        <taxon>Bacteria</taxon>
        <taxon>Pseudomonadati</taxon>
        <taxon>Pseudomonadota</taxon>
        <taxon>Gammaproteobacteria</taxon>
        <taxon>Cellvibrionales</taxon>
        <taxon>Porticoccaceae</taxon>
        <taxon>SAR92 clade</taxon>
    </lineage>
</organism>
<dbReference type="NCBIfam" id="TIGR02432">
    <property type="entry name" value="lysidine_TilS_N"/>
    <property type="match status" value="1"/>
</dbReference>
<dbReference type="GO" id="GO:0032267">
    <property type="term" value="F:tRNA(Ile)-lysidine synthase activity"/>
    <property type="evidence" value="ECO:0007669"/>
    <property type="project" value="UniProtKB-EC"/>
</dbReference>
<dbReference type="InterPro" id="IPR012796">
    <property type="entry name" value="Lysidine-tRNA-synth_C"/>
</dbReference>
<gene>
    <name evidence="8 10" type="primary">tilS</name>
    <name evidence="10" type="ORF">E3W66_07625</name>
</gene>
<dbReference type="GO" id="GO:0006400">
    <property type="term" value="P:tRNA modification"/>
    <property type="evidence" value="ECO:0007669"/>
    <property type="project" value="UniProtKB-UniRule"/>
</dbReference>
<evidence type="ECO:0000256" key="7">
    <source>
        <dbReference type="ARBA" id="ARBA00048539"/>
    </source>
</evidence>
<dbReference type="HAMAP" id="MF_01161">
    <property type="entry name" value="tRNA_Ile_lys_synt"/>
    <property type="match status" value="1"/>
</dbReference>
<keyword evidence="11" id="KW-1185">Reference proteome</keyword>
<evidence type="ECO:0000259" key="9">
    <source>
        <dbReference type="SMART" id="SM00977"/>
    </source>
</evidence>
<keyword evidence="5 8" id="KW-0547">Nucleotide-binding</keyword>
<evidence type="ECO:0000256" key="3">
    <source>
        <dbReference type="ARBA" id="ARBA00022598"/>
    </source>
</evidence>
<dbReference type="Pfam" id="PF09179">
    <property type="entry name" value="TilS"/>
    <property type="match status" value="1"/>
</dbReference>
<evidence type="ECO:0000256" key="8">
    <source>
        <dbReference type="HAMAP-Rule" id="MF_01161"/>
    </source>
</evidence>
<evidence type="ECO:0000256" key="2">
    <source>
        <dbReference type="ARBA" id="ARBA00022490"/>
    </source>
</evidence>
<name>A0A4Y8UES4_9GAMM</name>
<dbReference type="EMBL" id="SPIA01000003">
    <property type="protein sequence ID" value="TFH67356.1"/>
    <property type="molecule type" value="Genomic_DNA"/>
</dbReference>
<comment type="caution">
    <text evidence="10">The sequence shown here is derived from an EMBL/GenBank/DDBJ whole genome shotgun (WGS) entry which is preliminary data.</text>
</comment>
<evidence type="ECO:0000256" key="1">
    <source>
        <dbReference type="ARBA" id="ARBA00004496"/>
    </source>
</evidence>
<evidence type="ECO:0000256" key="4">
    <source>
        <dbReference type="ARBA" id="ARBA00022694"/>
    </source>
</evidence>
<dbReference type="InterPro" id="IPR015262">
    <property type="entry name" value="tRNA_Ile_lys_synt_subst-bd"/>
</dbReference>
<dbReference type="Pfam" id="PF11734">
    <property type="entry name" value="TilS_C"/>
    <property type="match status" value="1"/>
</dbReference>
<dbReference type="Proteomes" id="UP000298133">
    <property type="component" value="Unassembled WGS sequence"/>
</dbReference>
<sequence length="469" mass="50723">MARPRLAAALSSEQQQSALTAVAAALAAVASQDAGRLWIGCSGGLDSMVLLDAAARQWPAEQLRVLHINHQLSPQADHWQASVAARAAALGCPFEAVKVVCQPSGEGLEAAARAARYAVFEQRLAAGESLLLGHHADDQLETVLYRLLRGAGLRGLAAMAGQRPLAAGQLLRPLLGLPRQQLEHYAAARTLSWVDDESNASSDFDRNFLRHAVVAPLRQRWPSWHKRLARTTDYLREGDRLLCDLAELDLASCEPHSEVAGQSLALVRWQGLPARRQANLLRYWPVLAAAGEPLDGAELAELQSSVIGARADAQPLLLGRGRHWRRFDGRLYLLAGKPPPLIDYTLTWSLAELPAELALPDGSRLIAERATAGEADAGLLKPPLGALTVRPRRGGERSRPVGRKRSAPLKNIYQQQAVAPWLRERVPLLWAGSQLAAAAGLWVEASCAAQPGQQGIAIRWLSAAEQHSQ</sequence>
<comment type="catalytic activity">
    <reaction evidence="7 8">
        <text>cytidine(34) in tRNA(Ile2) + L-lysine + ATP = lysidine(34) in tRNA(Ile2) + AMP + diphosphate + H(+)</text>
        <dbReference type="Rhea" id="RHEA:43744"/>
        <dbReference type="Rhea" id="RHEA-COMP:10625"/>
        <dbReference type="Rhea" id="RHEA-COMP:10670"/>
        <dbReference type="ChEBI" id="CHEBI:15378"/>
        <dbReference type="ChEBI" id="CHEBI:30616"/>
        <dbReference type="ChEBI" id="CHEBI:32551"/>
        <dbReference type="ChEBI" id="CHEBI:33019"/>
        <dbReference type="ChEBI" id="CHEBI:82748"/>
        <dbReference type="ChEBI" id="CHEBI:83665"/>
        <dbReference type="ChEBI" id="CHEBI:456215"/>
        <dbReference type="EC" id="6.3.4.19"/>
    </reaction>
</comment>
<dbReference type="OrthoDB" id="9807403at2"/>
<comment type="function">
    <text evidence="8">Ligates lysine onto the cytidine present at position 34 of the AUA codon-specific tRNA(Ile) that contains the anticodon CAU, in an ATP-dependent manner. Cytidine is converted to lysidine, thus changing the amino acid specificity of the tRNA from methionine to isoleucine.</text>
</comment>
<protein>
    <recommendedName>
        <fullName evidence="8">tRNA(Ile)-lysidine synthase</fullName>
        <ecNumber evidence="8">6.3.4.19</ecNumber>
    </recommendedName>
    <alternativeName>
        <fullName evidence="8">tRNA(Ile)-2-lysyl-cytidine synthase</fullName>
    </alternativeName>
    <alternativeName>
        <fullName evidence="8">tRNA(Ile)-lysidine synthetase</fullName>
    </alternativeName>
</protein>
<evidence type="ECO:0000256" key="6">
    <source>
        <dbReference type="ARBA" id="ARBA00022840"/>
    </source>
</evidence>
<comment type="subcellular location">
    <subcellularLocation>
        <location evidence="1 8">Cytoplasm</location>
    </subcellularLocation>
</comment>
<evidence type="ECO:0000313" key="11">
    <source>
        <dbReference type="Proteomes" id="UP000298133"/>
    </source>
</evidence>
<dbReference type="InterPro" id="IPR014729">
    <property type="entry name" value="Rossmann-like_a/b/a_fold"/>
</dbReference>
<dbReference type="GO" id="GO:0005737">
    <property type="term" value="C:cytoplasm"/>
    <property type="evidence" value="ECO:0007669"/>
    <property type="project" value="UniProtKB-SubCell"/>
</dbReference>
<dbReference type="InterPro" id="IPR012094">
    <property type="entry name" value="tRNA_Ile_lys_synt"/>
</dbReference>
<feature type="domain" description="Lysidine-tRNA(Ile) synthetase C-terminal" evidence="9">
    <location>
        <begin position="387"/>
        <end position="460"/>
    </location>
</feature>
<dbReference type="SUPFAM" id="SSF56037">
    <property type="entry name" value="PheT/TilS domain"/>
    <property type="match status" value="1"/>
</dbReference>
<dbReference type="CDD" id="cd01992">
    <property type="entry name" value="TilS_N"/>
    <property type="match status" value="1"/>
</dbReference>
<evidence type="ECO:0000313" key="10">
    <source>
        <dbReference type="EMBL" id="TFH67356.1"/>
    </source>
</evidence>